<dbReference type="GO" id="GO:0004803">
    <property type="term" value="F:transposase activity"/>
    <property type="evidence" value="ECO:0007669"/>
    <property type="project" value="TreeGrafter"/>
</dbReference>
<organism evidence="1">
    <name type="scientific">mine drainage metagenome</name>
    <dbReference type="NCBI Taxonomy" id="410659"/>
    <lineage>
        <taxon>unclassified sequences</taxon>
        <taxon>metagenomes</taxon>
        <taxon>ecological metagenomes</taxon>
    </lineage>
</organism>
<reference evidence="1" key="1">
    <citation type="submission" date="2013-08" db="EMBL/GenBank/DDBJ databases">
        <authorList>
            <person name="Mendez C."/>
            <person name="Richter M."/>
            <person name="Ferrer M."/>
            <person name="Sanchez J."/>
        </authorList>
    </citation>
    <scope>NUCLEOTIDE SEQUENCE</scope>
</reference>
<dbReference type="EMBL" id="AUZY01002659">
    <property type="protein sequence ID" value="EQD71812.1"/>
    <property type="molecule type" value="Genomic_DNA"/>
</dbReference>
<dbReference type="PANTHER" id="PTHR10948:SF23">
    <property type="entry name" value="TRANSPOSASE INSI FOR INSERTION SEQUENCE ELEMENT IS30A-RELATED"/>
    <property type="match status" value="1"/>
</dbReference>
<accession>T1BPN2</accession>
<reference evidence="1" key="2">
    <citation type="journal article" date="2014" name="ISME J.">
        <title>Microbial stratification in low pH oxic and suboxic macroscopic growths along an acid mine drainage.</title>
        <authorList>
            <person name="Mendez-Garcia C."/>
            <person name="Mesa V."/>
            <person name="Sprenger R.R."/>
            <person name="Richter M."/>
            <person name="Diez M.S."/>
            <person name="Solano J."/>
            <person name="Bargiela R."/>
            <person name="Golyshina O.V."/>
            <person name="Manteca A."/>
            <person name="Ramos J.L."/>
            <person name="Gallego J.R."/>
            <person name="Llorente I."/>
            <person name="Martins Dos Santos V.A."/>
            <person name="Jensen O.N."/>
            <person name="Pelaez A.I."/>
            <person name="Sanchez J."/>
            <person name="Ferrer M."/>
        </authorList>
    </citation>
    <scope>NUCLEOTIDE SEQUENCE</scope>
</reference>
<dbReference type="GO" id="GO:0005829">
    <property type="term" value="C:cytosol"/>
    <property type="evidence" value="ECO:0007669"/>
    <property type="project" value="TreeGrafter"/>
</dbReference>
<dbReference type="PANTHER" id="PTHR10948">
    <property type="entry name" value="TRANSPOSASE"/>
    <property type="match status" value="1"/>
</dbReference>
<gene>
    <name evidence="1" type="ORF">B1B_04254</name>
</gene>
<feature type="non-terminal residue" evidence="1">
    <location>
        <position position="94"/>
    </location>
</feature>
<name>T1BPN2_9ZZZZ</name>
<sequence length="94" mass="10658">ERGVNENTNGLLQRYFPKGTGFSTVSRRPIQWVQNRMNGRPRKVIGFRTPDEALNELLREELERAVFFSNLLKHGREAALLLDPLAPVGRAAPC</sequence>
<feature type="non-terminal residue" evidence="1">
    <location>
        <position position="1"/>
    </location>
</feature>
<evidence type="ECO:0000313" key="1">
    <source>
        <dbReference type="EMBL" id="EQD71812.1"/>
    </source>
</evidence>
<dbReference type="AlphaFoldDB" id="T1BPN2"/>
<proteinExistence type="predicted"/>
<protein>
    <submittedName>
        <fullName evidence="1">IS30 family transposase</fullName>
    </submittedName>
</protein>
<comment type="caution">
    <text evidence="1">The sequence shown here is derived from an EMBL/GenBank/DDBJ whole genome shotgun (WGS) entry which is preliminary data.</text>
</comment>
<dbReference type="GO" id="GO:0032196">
    <property type="term" value="P:transposition"/>
    <property type="evidence" value="ECO:0007669"/>
    <property type="project" value="TreeGrafter"/>
</dbReference>
<dbReference type="InterPro" id="IPR012337">
    <property type="entry name" value="RNaseH-like_sf"/>
</dbReference>
<dbReference type="SUPFAM" id="SSF53098">
    <property type="entry name" value="Ribonuclease H-like"/>
    <property type="match status" value="1"/>
</dbReference>
<dbReference type="InterPro" id="IPR051917">
    <property type="entry name" value="Transposase-Integrase"/>
</dbReference>